<dbReference type="PANTHER" id="PTHR13027:SF7">
    <property type="entry name" value="VACUOLAR FUSION PROTEIN MON1 HOMOLOG"/>
    <property type="match status" value="1"/>
</dbReference>
<feature type="region of interest" description="Disordered" evidence="2">
    <location>
        <begin position="1"/>
        <end position="165"/>
    </location>
</feature>
<evidence type="ECO:0000259" key="4">
    <source>
        <dbReference type="Pfam" id="PF19037"/>
    </source>
</evidence>
<feature type="region of interest" description="Disordered" evidence="2">
    <location>
        <begin position="483"/>
        <end position="512"/>
    </location>
</feature>
<evidence type="ECO:0000256" key="2">
    <source>
        <dbReference type="SAM" id="MobiDB-lite"/>
    </source>
</evidence>
<sequence>MSSDSSSGDDPSDPNPSPSPTPKPLEDQFASVTLAEPHNEAPESQEALNGVANGPLAENNHREIESEEGTVSGVEGRIESNLEVEEARESVGRGVVWRRTNSELEVDGPSSPSSSGYAGERGSTNASSGGSGIDGIGEDEIQEVENEGSVSGFQDSPATWVPGKRHVDEDDASISWRKRKKHFFILSNSGKPIYSRYGDEHKLAGFSATLQAIISFVENGGDRVKMVRAGKHQVVFLVKGPIYLVCISCTEEPYESLRGQLELIYGQMLLILTKSVNRCFEKNPKFDMTSLLGGTDAVFSSLIHSFSWNPATFLHAYTCLPLAYATRQAAGAILQDVADSGVLFAILMCKHKVVSLVGAQKASLHPDDMLLLANFVMSSESFRQVILPLISLMSSFDDRPGMDNFILTSESFSPICLPRYNPMAFLYAYVHYFDVDTYLMLLTTSSDAFYHLKDCRIRIEVVLLKSNVLSEVQRSMLDGGMHVEDLPPDPLPRSGSVSPHLGQPRDSPERFRPSYVGIGGPAGLWHFIYRSIYLDQYVSSEFSPAISSSRQQKRLYRAYQKLYASMHDSGIGPHKTQFRRDENYGRSTTPYGQISALPCPVSAPSGGRAVFTIQPPVHRGQNLPIFAPVDG</sequence>
<dbReference type="GO" id="GO:0006623">
    <property type="term" value="P:protein targeting to vacuole"/>
    <property type="evidence" value="ECO:0007669"/>
    <property type="project" value="UniProtKB-UniRule"/>
</dbReference>
<name>A0A4D6Q581_BETPL</name>
<dbReference type="AlphaFoldDB" id="A0A4D6Q581"/>
<evidence type="ECO:0000256" key="1">
    <source>
        <dbReference type="RuleBase" id="RU367048"/>
    </source>
</evidence>
<evidence type="ECO:0000313" key="6">
    <source>
        <dbReference type="EMBL" id="QCF40561.1"/>
    </source>
</evidence>
<feature type="compositionally biased region" description="Acidic residues" evidence="2">
    <location>
        <begin position="136"/>
        <end position="146"/>
    </location>
</feature>
<dbReference type="GO" id="GO:0016192">
    <property type="term" value="P:vesicle-mediated transport"/>
    <property type="evidence" value="ECO:0007669"/>
    <property type="project" value="InterPro"/>
</dbReference>
<comment type="similarity">
    <text evidence="1">Belongs to the MON1/SAND family.</text>
</comment>
<dbReference type="PRINTS" id="PR01546">
    <property type="entry name" value="YEAST73DUF"/>
</dbReference>
<organism evidence="6">
    <name type="scientific">Betula platyphylla</name>
    <name type="common">Asian white birch</name>
    <dbReference type="NCBI Taxonomy" id="78630"/>
    <lineage>
        <taxon>Eukaryota</taxon>
        <taxon>Viridiplantae</taxon>
        <taxon>Streptophyta</taxon>
        <taxon>Embryophyta</taxon>
        <taxon>Tracheophyta</taxon>
        <taxon>Spermatophyta</taxon>
        <taxon>Magnoliopsida</taxon>
        <taxon>eudicotyledons</taxon>
        <taxon>Gunneridae</taxon>
        <taxon>Pentapetalae</taxon>
        <taxon>rosids</taxon>
        <taxon>fabids</taxon>
        <taxon>Fagales</taxon>
        <taxon>Betulaceae</taxon>
        <taxon>Betula</taxon>
    </lineage>
</organism>
<feature type="compositionally biased region" description="Polar residues" evidence="2">
    <location>
        <begin position="148"/>
        <end position="157"/>
    </location>
</feature>
<evidence type="ECO:0000259" key="3">
    <source>
        <dbReference type="Pfam" id="PF19036"/>
    </source>
</evidence>
<dbReference type="PANTHER" id="PTHR13027">
    <property type="entry name" value="SAND PROTEIN-RELATED"/>
    <property type="match status" value="1"/>
</dbReference>
<reference evidence="6" key="1">
    <citation type="submission" date="2019-01" db="EMBL/GenBank/DDBJ databases">
        <title>Abiotic stress.</title>
        <authorList>
            <person name="Lu H."/>
            <person name="He Z."/>
            <person name="Ji X."/>
        </authorList>
    </citation>
    <scope>NUCLEOTIDE SEQUENCE</scope>
</reference>
<feature type="compositionally biased region" description="Basic and acidic residues" evidence="2">
    <location>
        <begin position="76"/>
        <end position="91"/>
    </location>
</feature>
<dbReference type="EMBL" id="MK388233">
    <property type="protein sequence ID" value="QCF40561.1"/>
    <property type="molecule type" value="mRNA"/>
</dbReference>
<dbReference type="InterPro" id="IPR004353">
    <property type="entry name" value="Mon1"/>
</dbReference>
<dbReference type="Pfam" id="PF19038">
    <property type="entry name" value="Fuz_longin_3"/>
    <property type="match status" value="1"/>
</dbReference>
<feature type="domain" description="FUZ/MON1/HPS1 second Longin" evidence="4">
    <location>
        <begin position="341"/>
        <end position="458"/>
    </location>
</feature>
<dbReference type="InterPro" id="IPR043972">
    <property type="entry name" value="FUZ/MON1/HPS1_longin_1"/>
</dbReference>
<protein>
    <recommendedName>
        <fullName evidence="1">Vacuolar fusion protein MON1 homolog</fullName>
    </recommendedName>
</protein>
<feature type="domain" description="FUZ/MON1/HPS1 third Longin" evidence="5">
    <location>
        <begin position="523"/>
        <end position="582"/>
    </location>
</feature>
<dbReference type="InterPro" id="IPR043970">
    <property type="entry name" value="FUZ/MON1/HPS1_longin_3"/>
</dbReference>
<evidence type="ECO:0000259" key="5">
    <source>
        <dbReference type="Pfam" id="PF19038"/>
    </source>
</evidence>
<accession>A0A4D6Q581</accession>
<feature type="compositionally biased region" description="Pro residues" evidence="2">
    <location>
        <begin position="13"/>
        <end position="23"/>
    </location>
</feature>
<proteinExistence type="evidence at transcript level"/>
<dbReference type="InterPro" id="IPR043971">
    <property type="entry name" value="FUZ/MON1/HPS1_longin_2"/>
</dbReference>
<comment type="function">
    <text evidence="1">Plays an important role in membrane trafficking through the secretory apparatus.</text>
</comment>
<dbReference type="Pfam" id="PF19037">
    <property type="entry name" value="Fuz_longin_2"/>
    <property type="match status" value="1"/>
</dbReference>
<dbReference type="Pfam" id="PF19036">
    <property type="entry name" value="Fuz_longin_1"/>
    <property type="match status" value="1"/>
</dbReference>
<feature type="domain" description="FUZ/MON1/HPS1 first Longin" evidence="3">
    <location>
        <begin position="181"/>
        <end position="302"/>
    </location>
</feature>